<evidence type="ECO:0000313" key="2">
    <source>
        <dbReference type="EMBL" id="OLP59745.1"/>
    </source>
</evidence>
<reference evidence="2 3" key="1">
    <citation type="submission" date="2016-09" db="EMBL/GenBank/DDBJ databases">
        <title>Rhizobium sp. nov., a novel species isolated from the rice rhizosphere.</title>
        <authorList>
            <person name="Zhao J."/>
            <person name="Zhang X."/>
        </authorList>
    </citation>
    <scope>NUCLEOTIDE SEQUENCE [LARGE SCALE GENOMIC DNA]</scope>
    <source>
        <strain evidence="2 3">1.7048</strain>
    </source>
</reference>
<dbReference type="EMBL" id="MKIP01000044">
    <property type="protein sequence ID" value="OLP59745.1"/>
    <property type="molecule type" value="Genomic_DNA"/>
</dbReference>
<dbReference type="AlphaFoldDB" id="A0A1Q9AWF0"/>
<dbReference type="InterPro" id="IPR050950">
    <property type="entry name" value="HTH-type_LysR_regulators"/>
</dbReference>
<name>A0A1Q9AWF0_9HYPH</name>
<feature type="domain" description="LysR substrate-binding" evidence="1">
    <location>
        <begin position="31"/>
        <end position="244"/>
    </location>
</feature>
<dbReference type="SUPFAM" id="SSF53850">
    <property type="entry name" value="Periplasmic binding protein-like II"/>
    <property type="match status" value="1"/>
</dbReference>
<dbReference type="InterPro" id="IPR005119">
    <property type="entry name" value="LysR_subst-bd"/>
</dbReference>
<comment type="caution">
    <text evidence="2">The sequence shown here is derived from an EMBL/GenBank/DDBJ whole genome shotgun (WGS) entry which is preliminary data.</text>
</comment>
<evidence type="ECO:0000259" key="1">
    <source>
        <dbReference type="Pfam" id="PF03466"/>
    </source>
</evidence>
<sequence>MTDAGVTLWRRGTAIFDAITSTNDLLADLRGGVTGHVRLGAGPSFMTHVVPVALAELHREEPGLRFTVREGTTQELCEWVKTREIDCAMLGWVGTPGGREPLDPALSFSRLITDDLVLVTRRDHPLQQAPLRHFSDVSPYSWIMPRSNLKLHQEIDRLFLENNAPSLTVKIHTTSLFATFAILRRTDMITVLAKSALSEADTGSVRALEQPWLNLRREAFLVTMKGMQLSPSANKLVQMARRKLRPLSHHQFGNQTESE</sequence>
<dbReference type="PANTHER" id="PTHR30419">
    <property type="entry name" value="HTH-TYPE TRANSCRIPTIONAL REGULATOR YBHD"/>
    <property type="match status" value="1"/>
</dbReference>
<dbReference type="PANTHER" id="PTHR30419:SF8">
    <property type="entry name" value="NITROGEN ASSIMILATION TRANSCRIPTIONAL ACTIVATOR-RELATED"/>
    <property type="match status" value="1"/>
</dbReference>
<dbReference type="Gene3D" id="3.40.190.290">
    <property type="match status" value="1"/>
</dbReference>
<keyword evidence="3" id="KW-1185">Reference proteome</keyword>
<dbReference type="GO" id="GO:0006355">
    <property type="term" value="P:regulation of DNA-templated transcription"/>
    <property type="evidence" value="ECO:0007669"/>
    <property type="project" value="TreeGrafter"/>
</dbReference>
<organism evidence="2 3">
    <name type="scientific">Xaviernesmea oryzae</name>
    <dbReference type="NCBI Taxonomy" id="464029"/>
    <lineage>
        <taxon>Bacteria</taxon>
        <taxon>Pseudomonadati</taxon>
        <taxon>Pseudomonadota</taxon>
        <taxon>Alphaproteobacteria</taxon>
        <taxon>Hyphomicrobiales</taxon>
        <taxon>Rhizobiaceae</taxon>
        <taxon>Rhizobium/Agrobacterium group</taxon>
        <taxon>Xaviernesmea</taxon>
    </lineage>
</organism>
<dbReference type="Pfam" id="PF03466">
    <property type="entry name" value="LysR_substrate"/>
    <property type="match status" value="1"/>
</dbReference>
<accession>A0A1Q9AWF0</accession>
<evidence type="ECO:0000313" key="3">
    <source>
        <dbReference type="Proteomes" id="UP000186364"/>
    </source>
</evidence>
<dbReference type="Proteomes" id="UP000186364">
    <property type="component" value="Unassembled WGS sequence"/>
</dbReference>
<dbReference type="GO" id="GO:0005829">
    <property type="term" value="C:cytosol"/>
    <property type="evidence" value="ECO:0007669"/>
    <property type="project" value="TreeGrafter"/>
</dbReference>
<gene>
    <name evidence="2" type="ORF">BJF93_21750</name>
</gene>
<protein>
    <recommendedName>
        <fullName evidence="1">LysR substrate-binding domain-containing protein</fullName>
    </recommendedName>
</protein>
<proteinExistence type="predicted"/>